<dbReference type="InterPro" id="IPR012337">
    <property type="entry name" value="RNaseH-like_sf"/>
</dbReference>
<evidence type="ECO:0000313" key="2">
    <source>
        <dbReference type="EMBL" id="RVX22714.1"/>
    </source>
</evidence>
<dbReference type="AlphaFoldDB" id="A0A438KNE3"/>
<feature type="region of interest" description="Disordered" evidence="1">
    <location>
        <begin position="1"/>
        <end position="25"/>
    </location>
</feature>
<dbReference type="SUPFAM" id="SSF57667">
    <property type="entry name" value="beta-beta-alpha zinc fingers"/>
    <property type="match status" value="1"/>
</dbReference>
<evidence type="ECO:0000256" key="1">
    <source>
        <dbReference type="SAM" id="MobiDB-lite"/>
    </source>
</evidence>
<dbReference type="PANTHER" id="PTHR46481">
    <property type="entry name" value="ZINC FINGER BED DOMAIN-CONTAINING PROTEIN 4"/>
    <property type="match status" value="1"/>
</dbReference>
<comment type="caution">
    <text evidence="2">The sequence shown here is derived from an EMBL/GenBank/DDBJ whole genome shotgun (WGS) entry which is preliminary data.</text>
</comment>
<proteinExistence type="predicted"/>
<feature type="compositionally biased region" description="Polar residues" evidence="1">
    <location>
        <begin position="11"/>
        <end position="25"/>
    </location>
</feature>
<dbReference type="EMBL" id="QGNW01000002">
    <property type="protein sequence ID" value="RVX22714.1"/>
    <property type="molecule type" value="Genomic_DNA"/>
</dbReference>
<organism evidence="2 3">
    <name type="scientific">Vitis vinifera</name>
    <name type="common">Grape</name>
    <dbReference type="NCBI Taxonomy" id="29760"/>
    <lineage>
        <taxon>Eukaryota</taxon>
        <taxon>Viridiplantae</taxon>
        <taxon>Streptophyta</taxon>
        <taxon>Embryophyta</taxon>
        <taxon>Tracheophyta</taxon>
        <taxon>Spermatophyta</taxon>
        <taxon>Magnoliopsida</taxon>
        <taxon>eudicotyledons</taxon>
        <taxon>Gunneridae</taxon>
        <taxon>Pentapetalae</taxon>
        <taxon>rosids</taxon>
        <taxon>Vitales</taxon>
        <taxon>Vitaceae</taxon>
        <taxon>Viteae</taxon>
        <taxon>Vitis</taxon>
    </lineage>
</organism>
<dbReference type="InterPro" id="IPR052035">
    <property type="entry name" value="ZnF_BED_domain_contain"/>
</dbReference>
<dbReference type="Proteomes" id="UP000288805">
    <property type="component" value="Unassembled WGS sequence"/>
</dbReference>
<reference evidence="2 3" key="1">
    <citation type="journal article" date="2018" name="PLoS Genet.">
        <title>Population sequencing reveals clonal diversity and ancestral inbreeding in the grapevine cultivar Chardonnay.</title>
        <authorList>
            <person name="Roach M.J."/>
            <person name="Johnson D.L."/>
            <person name="Bohlmann J."/>
            <person name="van Vuuren H.J."/>
            <person name="Jones S.J."/>
            <person name="Pretorius I.S."/>
            <person name="Schmidt S.A."/>
            <person name="Borneman A.R."/>
        </authorList>
    </citation>
    <scope>NUCLEOTIDE SEQUENCE [LARGE SCALE GENOMIC DNA]</scope>
    <source>
        <strain evidence="3">cv. Chardonnay</strain>
        <tissue evidence="2">Leaf</tissue>
    </source>
</reference>
<accession>A0A438KNE3</accession>
<gene>
    <name evidence="2" type="primary">Os03g0733400_2</name>
    <name evidence="2" type="ORF">CK203_008316</name>
</gene>
<dbReference type="SUPFAM" id="SSF53098">
    <property type="entry name" value="Ribonuclease H-like"/>
    <property type="match status" value="1"/>
</dbReference>
<dbReference type="PANTHER" id="PTHR46481:SF11">
    <property type="entry name" value="ZINC FINGER BED DOMAIN-CONTAINING PROTEIN RICESLEEPER 2-LIKE"/>
    <property type="match status" value="1"/>
</dbReference>
<dbReference type="InterPro" id="IPR036236">
    <property type="entry name" value="Znf_C2H2_sf"/>
</dbReference>
<dbReference type="SMART" id="SM00614">
    <property type="entry name" value="ZnF_BED"/>
    <property type="match status" value="1"/>
</dbReference>
<name>A0A438KNE3_VITVI</name>
<protein>
    <submittedName>
        <fullName evidence="2">Zinc finger BED domain-containing protein RICESLEEPER 2</fullName>
    </submittedName>
</protein>
<sequence length="468" mass="53741">MTSEGEENFFMPSSGSNPATGSTSTIDGSLTCKKRKLTSIVWNEFEKVIIDGQDYAICKHCKSKLKADSKNGTKHLHVHLDRCIKWRNVDIKQQFLTIERKGYGKVQIGGFTFDQDISREKLARAIILHEYPLSIVDHEGFRDFASSLQPLFKMISCNTIKDDIMKIYEFEKGKIISYLEKLETRMTITTNMWTSNQKKGYMAITVYYIDESWLLHHHIVRKLSTITVDNCSSNDDMIDILSEKLSLSGSLLLNGKIFHMRCTTHVLNLIVKEGLNVIRVEIEKIHESVAYWSATPSRVEKFEDTARQLRLPCNKKLCLDWRNYPTANTFFIKVCEIKEALYDWLICSNEVVSTMASTSSEIGKIRQLCYDFLSEYQSKSKMGQQTSSHGASSVSNLFELTYDEQDPLSKFDLFVHSTSEEGHAKSELDYYLEETVLPRISDFDVLSWWKTNGGKLTIMDEDDESLLL</sequence>
<evidence type="ECO:0000313" key="3">
    <source>
        <dbReference type="Proteomes" id="UP000288805"/>
    </source>
</evidence>